<evidence type="ECO:0000313" key="1">
    <source>
        <dbReference type="EMBL" id="CAD8574340.1"/>
    </source>
</evidence>
<dbReference type="EMBL" id="HBEU01000732">
    <property type="protein sequence ID" value="CAD8574340.1"/>
    <property type="molecule type" value="Transcribed_RNA"/>
</dbReference>
<proteinExistence type="predicted"/>
<protein>
    <submittedName>
        <fullName evidence="1">Uncharacterized protein</fullName>
    </submittedName>
</protein>
<accession>A0A7S0K9X7</accession>
<sequence length="355" mass="41578">MNDDDEFSPLLMYDLIDDDEHFEWDPIVNRIESHPQEVLNYCPSGKKCGDECILHYFLLRSDVPMRVVNQIIMSIPEAVSYISSERASVIHCVLHSAVYSDNPSRFRHFEELIMMFLNYCPDLAHVWCPKVGYPIMVCLSSDEVLINFRSEGRRKFWLLSDECGRISRRLAELNPSGFAARTHKGPYFRYISIIDSLKDIWSLETLDDLSKSNLLKLTEIAVTTRAKEQDRSHQGASSSIMYNIVRDIEWKLSSSPTLWEEMVRKYGNQKNFENDEYDVLHEAIRQRYDWMPTVKVIYESNPLAAEYLTKCERIHPFMLAASKGRINTAFELLRKSPDVLQFYFHTRLTSNKRIY</sequence>
<organism evidence="1">
    <name type="scientific">Leptocylindrus aporus</name>
    <dbReference type="NCBI Taxonomy" id="1398097"/>
    <lineage>
        <taxon>Eukaryota</taxon>
        <taxon>Sar</taxon>
        <taxon>Stramenopiles</taxon>
        <taxon>Ochrophyta</taxon>
        <taxon>Bacillariophyta</taxon>
        <taxon>Coscinodiscophyceae</taxon>
        <taxon>Chaetocerotophycidae</taxon>
        <taxon>Leptocylindrales</taxon>
        <taxon>Leptocylindraceae</taxon>
        <taxon>Leptocylindrus</taxon>
    </lineage>
</organism>
<reference evidence="1" key="1">
    <citation type="submission" date="2021-01" db="EMBL/GenBank/DDBJ databases">
        <authorList>
            <person name="Corre E."/>
            <person name="Pelletier E."/>
            <person name="Niang G."/>
            <person name="Scheremetjew M."/>
            <person name="Finn R."/>
            <person name="Kale V."/>
            <person name="Holt S."/>
            <person name="Cochrane G."/>
            <person name="Meng A."/>
            <person name="Brown T."/>
            <person name="Cohen L."/>
        </authorList>
    </citation>
    <scope>NUCLEOTIDE SEQUENCE</scope>
    <source>
        <strain evidence="1">B651</strain>
    </source>
</reference>
<name>A0A7S0K9X7_9STRA</name>
<gene>
    <name evidence="1" type="ORF">LDAN0322_LOCUS484</name>
</gene>
<dbReference type="AlphaFoldDB" id="A0A7S0K9X7"/>